<feature type="compositionally biased region" description="Basic and acidic residues" evidence="1">
    <location>
        <begin position="57"/>
        <end position="68"/>
    </location>
</feature>
<organism evidence="2 3">
    <name type="scientific">Prauserella cavernicola</name>
    <dbReference type="NCBI Taxonomy" id="2800127"/>
    <lineage>
        <taxon>Bacteria</taxon>
        <taxon>Bacillati</taxon>
        <taxon>Actinomycetota</taxon>
        <taxon>Actinomycetes</taxon>
        <taxon>Pseudonocardiales</taxon>
        <taxon>Pseudonocardiaceae</taxon>
        <taxon>Prauserella</taxon>
    </lineage>
</organism>
<feature type="region of interest" description="Disordered" evidence="1">
    <location>
        <begin position="44"/>
        <end position="102"/>
    </location>
</feature>
<sequence>MTIVAWFLLALTLVAAAGFGLGAWAFFHMLAQRDALIDYVRAGREPDPLPDAPEDEPAWHPEPPREAYTDPYPSGRHALPEPTEVLPAVGQLGHIDDNQWAR</sequence>
<keyword evidence="3" id="KW-1185">Reference proteome</keyword>
<proteinExistence type="predicted"/>
<evidence type="ECO:0000256" key="1">
    <source>
        <dbReference type="SAM" id="MobiDB-lite"/>
    </source>
</evidence>
<dbReference type="AlphaFoldDB" id="A0A934QQY9"/>
<reference evidence="2" key="1">
    <citation type="submission" date="2020-12" db="EMBL/GenBank/DDBJ databases">
        <title>Prauserella sp. ASG 168, a novel actinomycete isolated from cave rock.</title>
        <authorList>
            <person name="Suriyachadkun C."/>
        </authorList>
    </citation>
    <scope>NUCLEOTIDE SEQUENCE</scope>
    <source>
        <strain evidence="2">ASG 168</strain>
    </source>
</reference>
<dbReference type="RefSeq" id="WP_200317986.1">
    <property type="nucleotide sequence ID" value="NZ_JAENJH010000002.1"/>
</dbReference>
<protein>
    <submittedName>
        <fullName evidence="2">Uncharacterized protein</fullName>
    </submittedName>
</protein>
<evidence type="ECO:0000313" key="3">
    <source>
        <dbReference type="Proteomes" id="UP000635245"/>
    </source>
</evidence>
<accession>A0A934QQY9</accession>
<evidence type="ECO:0000313" key="2">
    <source>
        <dbReference type="EMBL" id="MBK1785106.1"/>
    </source>
</evidence>
<comment type="caution">
    <text evidence="2">The sequence shown here is derived from an EMBL/GenBank/DDBJ whole genome shotgun (WGS) entry which is preliminary data.</text>
</comment>
<dbReference type="Proteomes" id="UP000635245">
    <property type="component" value="Unassembled WGS sequence"/>
</dbReference>
<dbReference type="EMBL" id="JAENJH010000002">
    <property type="protein sequence ID" value="MBK1785106.1"/>
    <property type="molecule type" value="Genomic_DNA"/>
</dbReference>
<name>A0A934QQY9_9PSEU</name>
<gene>
    <name evidence="2" type="ORF">JHE00_12295</name>
</gene>